<dbReference type="PANTHER" id="PTHR13388">
    <property type="entry name" value="DETONATOR, ISOFORM E"/>
    <property type="match status" value="1"/>
</dbReference>
<evidence type="ECO:0000256" key="1">
    <source>
        <dbReference type="ARBA" id="ARBA00004479"/>
    </source>
</evidence>
<evidence type="ECO:0000259" key="9">
    <source>
        <dbReference type="Pfam" id="PF23487"/>
    </source>
</evidence>
<evidence type="ECO:0000256" key="6">
    <source>
        <dbReference type="SAM" id="MobiDB-lite"/>
    </source>
</evidence>
<evidence type="ECO:0000313" key="10">
    <source>
        <dbReference type="EMBL" id="GCB69766.1"/>
    </source>
</evidence>
<keyword evidence="3" id="KW-0812">Transmembrane</keyword>
<proteinExistence type="inferred from homology"/>
<dbReference type="Proteomes" id="UP000288216">
    <property type="component" value="Unassembled WGS sequence"/>
</dbReference>
<evidence type="ECO:0000256" key="5">
    <source>
        <dbReference type="ARBA" id="ARBA00023136"/>
    </source>
</evidence>
<dbReference type="InterPro" id="IPR055424">
    <property type="entry name" value="Ig_TMEM132_6th"/>
</dbReference>
<dbReference type="OMA" id="SENCGWA"/>
<dbReference type="InterPro" id="IPR055423">
    <property type="entry name" value="Ig_TMEM132_5th"/>
</dbReference>
<dbReference type="EMBL" id="BFAA01000239">
    <property type="protein sequence ID" value="GCB69766.1"/>
    <property type="molecule type" value="Genomic_DNA"/>
</dbReference>
<reference evidence="10 11" key="1">
    <citation type="journal article" date="2018" name="Nat. Ecol. Evol.">
        <title>Shark genomes provide insights into elasmobranch evolution and the origin of vertebrates.</title>
        <authorList>
            <person name="Hara Y"/>
            <person name="Yamaguchi K"/>
            <person name="Onimaru K"/>
            <person name="Kadota M"/>
            <person name="Koyanagi M"/>
            <person name="Keeley SD"/>
            <person name="Tatsumi K"/>
            <person name="Tanaka K"/>
            <person name="Motone F"/>
            <person name="Kageyama Y"/>
            <person name="Nozu R"/>
            <person name="Adachi N"/>
            <person name="Nishimura O"/>
            <person name="Nakagawa R"/>
            <person name="Tanegashima C"/>
            <person name="Kiyatake I"/>
            <person name="Matsumoto R"/>
            <person name="Murakumo K"/>
            <person name="Nishida K"/>
            <person name="Terakita A"/>
            <person name="Kuratani S"/>
            <person name="Sato K"/>
            <person name="Hyodo S Kuraku.S."/>
        </authorList>
    </citation>
    <scope>NUCLEOTIDE SEQUENCE [LARGE SCALE GENOMIC DNA]</scope>
</reference>
<evidence type="ECO:0000313" key="11">
    <source>
        <dbReference type="Proteomes" id="UP000288216"/>
    </source>
</evidence>
<dbReference type="Pfam" id="PF23486">
    <property type="entry name" value="Ig_TMEM132_5th"/>
    <property type="match status" value="1"/>
</dbReference>
<protein>
    <submittedName>
        <fullName evidence="10">Uncharacterized protein</fullName>
    </submittedName>
</protein>
<accession>A0A401P9G3</accession>
<evidence type="ECO:0000259" key="7">
    <source>
        <dbReference type="Pfam" id="PF16070"/>
    </source>
</evidence>
<dbReference type="InterPro" id="IPR031437">
    <property type="entry name" value="Ig_TMEM132_4th"/>
</dbReference>
<evidence type="ECO:0000256" key="2">
    <source>
        <dbReference type="ARBA" id="ARBA00006166"/>
    </source>
</evidence>
<gene>
    <name evidence="10" type="ORF">scyTo_0001122</name>
</gene>
<keyword evidence="4" id="KW-1133">Transmembrane helix</keyword>
<name>A0A401P9G3_SCYTO</name>
<evidence type="ECO:0000259" key="8">
    <source>
        <dbReference type="Pfam" id="PF23486"/>
    </source>
</evidence>
<dbReference type="Pfam" id="PF16070">
    <property type="entry name" value="Ig_TMEM132_4th"/>
    <property type="match status" value="1"/>
</dbReference>
<dbReference type="PANTHER" id="PTHR13388:SF7">
    <property type="entry name" value="TRANSMEMBRANE PROTEIN 132E"/>
    <property type="match status" value="1"/>
</dbReference>
<sequence length="277" mass="30519">MDTEIINTAILTGRTVAIPLKIVAVEMNGIITDVSPFVECRSTNEDIIKVSKGCDYVFVSGKESQGSMNARIIFNYEHLSAPLELTVWVPKLPLQIELSDGKLSQVKGWRVPILPDRRPTRDSEDEDEEERGKTRGCTLQYQHALVRVFTQFHTTSSEGTNQVITMLGPDWSVDVTDLVSDFMRVADTRIAQIVEGNVLGGREPGTTMFKVVSPLMEVVLGEVPLIVADDKVTITDLRAELVSGLSLSLESNPGTSHTFIAKTTAHQRLQTLKQVPG</sequence>
<comment type="subcellular location">
    <subcellularLocation>
        <location evidence="1">Membrane</location>
        <topology evidence="1">Single-pass type I membrane protein</topology>
    </subcellularLocation>
</comment>
<comment type="caution">
    <text evidence="10">The sequence shown here is derived from an EMBL/GenBank/DDBJ whole genome shotgun (WGS) entry which is preliminary data.</text>
</comment>
<evidence type="ECO:0000256" key="3">
    <source>
        <dbReference type="ARBA" id="ARBA00022692"/>
    </source>
</evidence>
<keyword evidence="5" id="KW-0472">Membrane</keyword>
<organism evidence="10 11">
    <name type="scientific">Scyliorhinus torazame</name>
    <name type="common">Cloudy catshark</name>
    <name type="synonym">Catulus torazame</name>
    <dbReference type="NCBI Taxonomy" id="75743"/>
    <lineage>
        <taxon>Eukaryota</taxon>
        <taxon>Metazoa</taxon>
        <taxon>Chordata</taxon>
        <taxon>Craniata</taxon>
        <taxon>Vertebrata</taxon>
        <taxon>Chondrichthyes</taxon>
        <taxon>Elasmobranchii</taxon>
        <taxon>Galeomorphii</taxon>
        <taxon>Galeoidea</taxon>
        <taxon>Carcharhiniformes</taxon>
        <taxon>Scyliorhinidae</taxon>
        <taxon>Scyliorhinus</taxon>
    </lineage>
</organism>
<dbReference type="InterPro" id="IPR026307">
    <property type="entry name" value="TMEM132"/>
</dbReference>
<evidence type="ECO:0000256" key="4">
    <source>
        <dbReference type="ARBA" id="ARBA00022989"/>
    </source>
</evidence>
<dbReference type="AlphaFoldDB" id="A0A401P9G3"/>
<keyword evidence="11" id="KW-1185">Reference proteome</keyword>
<dbReference type="Pfam" id="PF23487">
    <property type="entry name" value="Ig_TMEM132_6th"/>
    <property type="match status" value="1"/>
</dbReference>
<dbReference type="STRING" id="75743.A0A401P9G3"/>
<feature type="domain" description="Transmembrane protein TMEM132 fifth" evidence="8">
    <location>
        <begin position="95"/>
        <end position="232"/>
    </location>
</feature>
<feature type="domain" description="Transmembrane protein family 132 fourth" evidence="7">
    <location>
        <begin position="1"/>
        <end position="92"/>
    </location>
</feature>
<comment type="similarity">
    <text evidence="2">Belongs to the TMEM132 family.</text>
</comment>
<feature type="domain" description="Transmembrane protein TMEM132 sixth" evidence="9">
    <location>
        <begin position="233"/>
        <end position="274"/>
    </location>
</feature>
<dbReference type="GO" id="GO:0016020">
    <property type="term" value="C:membrane"/>
    <property type="evidence" value="ECO:0007669"/>
    <property type="project" value="UniProtKB-SubCell"/>
</dbReference>
<dbReference type="OrthoDB" id="10026202at2759"/>
<feature type="region of interest" description="Disordered" evidence="6">
    <location>
        <begin position="114"/>
        <end position="134"/>
    </location>
</feature>